<dbReference type="Proteomes" id="UP000029482">
    <property type="component" value="Plasmid pSglau1"/>
</dbReference>
<geneLocation type="plasmid" evidence="2 3">
    <name>pSglau1</name>
</geneLocation>
<dbReference type="KEGG" id="sgu:SGLAU_32910"/>
<evidence type="ECO:0000256" key="1">
    <source>
        <dbReference type="SAM" id="MobiDB-lite"/>
    </source>
</evidence>
<sequence>MTAGRPHDVQDLRSTGPAHLRGRDWHATLTRAGLDALRPDEQFVQVLTLTGDALSALAQHAESQHQASQ</sequence>
<dbReference type="EMBL" id="CP009439">
    <property type="protein sequence ID" value="AIS02512.1"/>
    <property type="molecule type" value="Genomic_DNA"/>
</dbReference>
<evidence type="ECO:0000313" key="3">
    <source>
        <dbReference type="Proteomes" id="UP000029482"/>
    </source>
</evidence>
<evidence type="ECO:0000313" key="2">
    <source>
        <dbReference type="EMBL" id="AIS02512.1"/>
    </source>
</evidence>
<dbReference type="HOGENOM" id="CLU_2774130_0_0_11"/>
<reference evidence="3" key="1">
    <citation type="journal article" date="2015" name="J. Biotechnol.">
        <title>Complete genome sequence of the actinobacterium Streptomyces glaucescens GLA.O (DSM 40922) consisting of a linear chromosome and one linear plasmid.</title>
        <authorList>
            <person name="Ortseifen V."/>
            <person name="Winkler A."/>
            <person name="Albersmeier A."/>
            <person name="Wendler S."/>
            <person name="Puhler A."/>
            <person name="Kalinowski J."/>
            <person name="Ruckert C."/>
        </authorList>
    </citation>
    <scope>NUCLEOTIDE SEQUENCE [LARGE SCALE GENOMIC DNA]</scope>
    <source>
        <strain evidence="3">DSM 40922 / GLA O</strain>
        <plasmid evidence="3">pSglau1</plasmid>
    </source>
</reference>
<name>A0A089XKM3_STRGA</name>
<protein>
    <submittedName>
        <fullName evidence="2">Uncharacterized protein</fullName>
    </submittedName>
</protein>
<dbReference type="AlphaFoldDB" id="A0A089XKM3"/>
<organism evidence="2 3">
    <name type="scientific">Streptomyces glaucescens</name>
    <dbReference type="NCBI Taxonomy" id="1907"/>
    <lineage>
        <taxon>Bacteria</taxon>
        <taxon>Bacillati</taxon>
        <taxon>Actinomycetota</taxon>
        <taxon>Actinomycetes</taxon>
        <taxon>Kitasatosporales</taxon>
        <taxon>Streptomycetaceae</taxon>
        <taxon>Streptomyces</taxon>
    </lineage>
</organism>
<keyword evidence="2" id="KW-0614">Plasmid</keyword>
<proteinExistence type="predicted"/>
<accession>A0A089XKM3</accession>
<keyword evidence="3" id="KW-1185">Reference proteome</keyword>
<gene>
    <name evidence="2" type="ORF">SGLAU_32910</name>
</gene>
<feature type="region of interest" description="Disordered" evidence="1">
    <location>
        <begin position="1"/>
        <end position="20"/>
    </location>
</feature>
<feature type="compositionally biased region" description="Basic and acidic residues" evidence="1">
    <location>
        <begin position="1"/>
        <end position="11"/>
    </location>
</feature>